<comment type="similarity">
    <text evidence="1">Belongs to the glycosyl hydrolase 13 family.</text>
</comment>
<dbReference type="SUPFAM" id="SSF51445">
    <property type="entry name" value="(Trans)glycosidases"/>
    <property type="match status" value="1"/>
</dbReference>
<evidence type="ECO:0000313" key="6">
    <source>
        <dbReference type="EMBL" id="WDF67072.1"/>
    </source>
</evidence>
<dbReference type="CDD" id="cd02856">
    <property type="entry name" value="E_set_GDE_Isoamylase_N"/>
    <property type="match status" value="1"/>
</dbReference>
<evidence type="ECO:0000256" key="3">
    <source>
        <dbReference type="ARBA" id="ARBA00023295"/>
    </source>
</evidence>
<protein>
    <submittedName>
        <fullName evidence="6">Glycogen debranching protein GlgX</fullName>
    </submittedName>
</protein>
<evidence type="ECO:0000313" key="7">
    <source>
        <dbReference type="Proteomes" id="UP001221558"/>
    </source>
</evidence>
<reference evidence="6 7" key="1">
    <citation type="submission" date="2023-02" db="EMBL/GenBank/DDBJ databases">
        <title>Genome sequence of Sphingobacterium sp. KACC 22765.</title>
        <authorList>
            <person name="Kim S."/>
            <person name="Heo J."/>
            <person name="Kwon S.-W."/>
        </authorList>
    </citation>
    <scope>NUCLEOTIDE SEQUENCE [LARGE SCALE GENOMIC DNA]</scope>
    <source>
        <strain evidence="6 7">KACC 22765</strain>
    </source>
</reference>
<evidence type="ECO:0000256" key="1">
    <source>
        <dbReference type="ARBA" id="ARBA00008061"/>
    </source>
</evidence>
<dbReference type="SUPFAM" id="SSF51011">
    <property type="entry name" value="Glycosyl hydrolase domain"/>
    <property type="match status" value="1"/>
</dbReference>
<gene>
    <name evidence="6" type="primary">glgX</name>
    <name evidence="6" type="ORF">PQ465_12225</name>
</gene>
<dbReference type="EMBL" id="CP117880">
    <property type="protein sequence ID" value="WDF67072.1"/>
    <property type="molecule type" value="Genomic_DNA"/>
</dbReference>
<dbReference type="NCBIfam" id="TIGR02100">
    <property type="entry name" value="glgX_debranch"/>
    <property type="match status" value="1"/>
</dbReference>
<dbReference type="CDD" id="cd11326">
    <property type="entry name" value="AmyAc_Glg_debranch"/>
    <property type="match status" value="1"/>
</dbReference>
<evidence type="ECO:0000256" key="4">
    <source>
        <dbReference type="SAM" id="MobiDB-lite"/>
    </source>
</evidence>
<accession>A0ABY7WBN2</accession>
<dbReference type="Gene3D" id="2.60.40.1180">
    <property type="entry name" value="Golgi alpha-mannosidase II"/>
    <property type="match status" value="1"/>
</dbReference>
<dbReference type="Proteomes" id="UP001221558">
    <property type="component" value="Chromosome"/>
</dbReference>
<dbReference type="Gene3D" id="3.20.20.80">
    <property type="entry name" value="Glycosidases"/>
    <property type="match status" value="1"/>
</dbReference>
<dbReference type="SMART" id="SM00642">
    <property type="entry name" value="Aamy"/>
    <property type="match status" value="1"/>
</dbReference>
<keyword evidence="2" id="KW-0378">Hydrolase</keyword>
<dbReference type="InterPro" id="IPR006047">
    <property type="entry name" value="GH13_cat_dom"/>
</dbReference>
<dbReference type="Pfam" id="PF00128">
    <property type="entry name" value="Alpha-amylase"/>
    <property type="match status" value="1"/>
</dbReference>
<dbReference type="InterPro" id="IPR011837">
    <property type="entry name" value="Glycogen_debranch_GlgX"/>
</dbReference>
<dbReference type="InterPro" id="IPR014756">
    <property type="entry name" value="Ig_E-set"/>
</dbReference>
<feature type="domain" description="Glycosyl hydrolase family 13 catalytic" evidence="5">
    <location>
        <begin position="166"/>
        <end position="573"/>
    </location>
</feature>
<dbReference type="InterPro" id="IPR004193">
    <property type="entry name" value="Glyco_hydro_13_N"/>
</dbReference>
<dbReference type="PANTHER" id="PTHR43002">
    <property type="entry name" value="GLYCOGEN DEBRANCHING ENZYME"/>
    <property type="match status" value="1"/>
</dbReference>
<dbReference type="Gene3D" id="2.60.40.10">
    <property type="entry name" value="Immunoglobulins"/>
    <property type="match status" value="1"/>
</dbReference>
<dbReference type="Pfam" id="PF02922">
    <property type="entry name" value="CBM_48"/>
    <property type="match status" value="1"/>
</dbReference>
<feature type="region of interest" description="Disordered" evidence="4">
    <location>
        <begin position="471"/>
        <end position="501"/>
    </location>
</feature>
<proteinExistence type="inferred from homology"/>
<sequence>MKTKVYPGSPYPLGATPSAEGVNFALFSRNATKVELCLFTDEKQEAQEERIELTAHTHDIWHGFIPELKPGQHYGYRVHGPYEPANGHRFNANKLLIDPYAKAIAGAVEWCDANFGYDVQSDQEDFSFNGQDNASQIPKAVVVDGDYDWENDKFPKTPLHKSVIYETHVKGFTCTHPDIPEDIRGTYAAVGHPITIQYLLDLGVTAVELLPVHQYVIDQHLKDQGLTNYWGYNTIGFFAPDIRYSSSGVNGGQVAEFKDMVKALHKAGIEVILDVVYNHTAEGNHMGPTLSFKGIDNASYYRLTDDARFYMDYTGTGNTLNANLPNVLQLIMDSLRYWITEMHVDGFRFDLASALAREFHDVDKLSAFFDIIHQDPIISQVKLIAEPWDVGEGGYQVGSFPSLWAEWNGKYRDCVRDYWIGADHTLAEFAGRLMGSSDLYQNDKRTPTASINFITAHDGFTINDLVSYNEKHNDANGEGNNDGESHNRSWNCGIEGPTDDQQVNDLRKKQRKNLLATLFLSQGVPMLLGGDEIARTQHGNNNVYCQDNELSWYNWKEADQDLLEFTKKVIAIRKSHPTFTRRKWFIGEPVRSTGIEDIVWFLPEGDPMPAEAWEASYAKSLAVYLNGNGIRSVDEKGNRISDDHVFLIFNAHHEALDYQLPNPEYAKSWCLELYTDDTDKNQPTRFEAASKVRIEGRSVMMLLACKA</sequence>
<evidence type="ECO:0000256" key="2">
    <source>
        <dbReference type="ARBA" id="ARBA00022801"/>
    </source>
</evidence>
<dbReference type="SUPFAM" id="SSF81296">
    <property type="entry name" value="E set domains"/>
    <property type="match status" value="1"/>
</dbReference>
<keyword evidence="7" id="KW-1185">Reference proteome</keyword>
<dbReference type="InterPro" id="IPR044505">
    <property type="entry name" value="GlgX_Isoamylase_N_E_set"/>
</dbReference>
<organism evidence="6 7">
    <name type="scientific">Sphingobacterium oryzagri</name>
    <dbReference type="NCBI Taxonomy" id="3025669"/>
    <lineage>
        <taxon>Bacteria</taxon>
        <taxon>Pseudomonadati</taxon>
        <taxon>Bacteroidota</taxon>
        <taxon>Sphingobacteriia</taxon>
        <taxon>Sphingobacteriales</taxon>
        <taxon>Sphingobacteriaceae</taxon>
        <taxon>Sphingobacterium</taxon>
    </lineage>
</organism>
<dbReference type="InterPro" id="IPR013780">
    <property type="entry name" value="Glyco_hydro_b"/>
</dbReference>
<keyword evidence="3" id="KW-0326">Glycosidase</keyword>
<dbReference type="InterPro" id="IPR013783">
    <property type="entry name" value="Ig-like_fold"/>
</dbReference>
<dbReference type="InterPro" id="IPR017853">
    <property type="entry name" value="GH"/>
</dbReference>
<name>A0ABY7WBN2_9SPHI</name>
<dbReference type="RefSeq" id="WP_274265808.1">
    <property type="nucleotide sequence ID" value="NZ_CP117880.1"/>
</dbReference>
<evidence type="ECO:0000259" key="5">
    <source>
        <dbReference type="SMART" id="SM00642"/>
    </source>
</evidence>